<dbReference type="InterPro" id="IPR005828">
    <property type="entry name" value="MFS_sugar_transport-like"/>
</dbReference>
<keyword evidence="6 7" id="KW-0472">Membrane</keyword>
<feature type="transmembrane region" description="Helical" evidence="7">
    <location>
        <begin position="136"/>
        <end position="156"/>
    </location>
</feature>
<comment type="subcellular location">
    <subcellularLocation>
        <location evidence="1">Membrane</location>
        <topology evidence="1">Multi-pass membrane protein</topology>
    </subcellularLocation>
</comment>
<feature type="transmembrane region" description="Helical" evidence="7">
    <location>
        <begin position="107"/>
        <end position="124"/>
    </location>
</feature>
<evidence type="ECO:0000313" key="10">
    <source>
        <dbReference type="Proteomes" id="UP001222325"/>
    </source>
</evidence>
<feature type="transmembrane region" description="Helical" evidence="7">
    <location>
        <begin position="75"/>
        <end position="95"/>
    </location>
</feature>
<keyword evidence="4 7" id="KW-0812">Transmembrane</keyword>
<dbReference type="PROSITE" id="PS50850">
    <property type="entry name" value="MFS"/>
    <property type="match status" value="1"/>
</dbReference>
<keyword evidence="10" id="KW-1185">Reference proteome</keyword>
<name>A0AAD6XHK5_9AGAR</name>
<feature type="transmembrane region" description="Helical" evidence="7">
    <location>
        <begin position="286"/>
        <end position="308"/>
    </location>
</feature>
<feature type="transmembrane region" description="Helical" evidence="7">
    <location>
        <begin position="168"/>
        <end position="188"/>
    </location>
</feature>
<evidence type="ECO:0000256" key="4">
    <source>
        <dbReference type="ARBA" id="ARBA00022692"/>
    </source>
</evidence>
<dbReference type="GO" id="GO:0016020">
    <property type="term" value="C:membrane"/>
    <property type="evidence" value="ECO:0007669"/>
    <property type="project" value="UniProtKB-SubCell"/>
</dbReference>
<keyword evidence="3" id="KW-0813">Transport</keyword>
<feature type="transmembrane region" description="Helical" evidence="7">
    <location>
        <begin position="352"/>
        <end position="373"/>
    </location>
</feature>
<organism evidence="9 10">
    <name type="scientific">Mycena belliarum</name>
    <dbReference type="NCBI Taxonomy" id="1033014"/>
    <lineage>
        <taxon>Eukaryota</taxon>
        <taxon>Fungi</taxon>
        <taxon>Dikarya</taxon>
        <taxon>Basidiomycota</taxon>
        <taxon>Agaricomycotina</taxon>
        <taxon>Agaricomycetes</taxon>
        <taxon>Agaricomycetidae</taxon>
        <taxon>Agaricales</taxon>
        <taxon>Marasmiineae</taxon>
        <taxon>Mycenaceae</taxon>
        <taxon>Mycena</taxon>
    </lineage>
</organism>
<feature type="domain" description="Major facilitator superfamily (MFS) profile" evidence="8">
    <location>
        <begin position="38"/>
        <end position="475"/>
    </location>
</feature>
<dbReference type="InterPro" id="IPR036259">
    <property type="entry name" value="MFS_trans_sf"/>
</dbReference>
<feature type="transmembrane region" description="Helical" evidence="7">
    <location>
        <begin position="452"/>
        <end position="471"/>
    </location>
</feature>
<feature type="transmembrane region" description="Helical" evidence="7">
    <location>
        <begin position="385"/>
        <end position="410"/>
    </location>
</feature>
<reference evidence="9" key="1">
    <citation type="submission" date="2023-03" db="EMBL/GenBank/DDBJ databases">
        <title>Massive genome expansion in bonnet fungi (Mycena s.s.) driven by repeated elements and novel gene families across ecological guilds.</title>
        <authorList>
            <consortium name="Lawrence Berkeley National Laboratory"/>
            <person name="Harder C.B."/>
            <person name="Miyauchi S."/>
            <person name="Viragh M."/>
            <person name="Kuo A."/>
            <person name="Thoen E."/>
            <person name="Andreopoulos B."/>
            <person name="Lu D."/>
            <person name="Skrede I."/>
            <person name="Drula E."/>
            <person name="Henrissat B."/>
            <person name="Morin E."/>
            <person name="Kohler A."/>
            <person name="Barry K."/>
            <person name="LaButti K."/>
            <person name="Morin E."/>
            <person name="Salamov A."/>
            <person name="Lipzen A."/>
            <person name="Mereny Z."/>
            <person name="Hegedus B."/>
            <person name="Baldrian P."/>
            <person name="Stursova M."/>
            <person name="Weitz H."/>
            <person name="Taylor A."/>
            <person name="Grigoriev I.V."/>
            <person name="Nagy L.G."/>
            <person name="Martin F."/>
            <person name="Kauserud H."/>
        </authorList>
    </citation>
    <scope>NUCLEOTIDE SEQUENCE</scope>
    <source>
        <strain evidence="9">CBHHK173m</strain>
    </source>
</reference>
<evidence type="ECO:0000256" key="3">
    <source>
        <dbReference type="ARBA" id="ARBA00022448"/>
    </source>
</evidence>
<dbReference type="InterPro" id="IPR020846">
    <property type="entry name" value="MFS_dom"/>
</dbReference>
<evidence type="ECO:0000256" key="7">
    <source>
        <dbReference type="SAM" id="Phobius"/>
    </source>
</evidence>
<evidence type="ECO:0000256" key="2">
    <source>
        <dbReference type="ARBA" id="ARBA00010992"/>
    </source>
</evidence>
<dbReference type="PANTHER" id="PTHR48022:SF29">
    <property type="entry name" value="SUGAR TRANSPORTER, PUTATIVE (AFU_ORTHOLOGUE AFUA_6G14500)-RELATED"/>
    <property type="match status" value="1"/>
</dbReference>
<comment type="caution">
    <text evidence="9">The sequence shown here is derived from an EMBL/GenBank/DDBJ whole genome shotgun (WGS) entry which is preliminary data.</text>
</comment>
<dbReference type="PANTHER" id="PTHR48022">
    <property type="entry name" value="PLASTIDIC GLUCOSE TRANSPORTER 4"/>
    <property type="match status" value="1"/>
</dbReference>
<feature type="transmembrane region" description="Helical" evidence="7">
    <location>
        <begin position="422"/>
        <end position="440"/>
    </location>
</feature>
<dbReference type="InterPro" id="IPR050360">
    <property type="entry name" value="MFS_Sugar_Transporters"/>
</dbReference>
<dbReference type="FunFam" id="1.20.1250.20:FF:000134">
    <property type="entry name" value="MFS sugar transporter protein"/>
    <property type="match status" value="1"/>
</dbReference>
<keyword evidence="5 7" id="KW-1133">Transmembrane helix</keyword>
<dbReference type="Gene3D" id="1.20.1250.20">
    <property type="entry name" value="MFS general substrate transporter like domains"/>
    <property type="match status" value="1"/>
</dbReference>
<evidence type="ECO:0000313" key="9">
    <source>
        <dbReference type="EMBL" id="KAJ7079582.1"/>
    </source>
</evidence>
<proteinExistence type="inferred from homology"/>
<sequence>MDTHPLSSSDPSVVRELAETDDRPWFKKPNLRALYMVLLPACVGAEMTSAFDTNLMVDLQATGSWELFYNSPGPALLGAMTAMYSLGAILSLAIVPSMVDRQGRRASIIFGCGLMLIGATLQGASQNLPMFLSARLILGFGAPFSIVGSASLIGELSHPKERAVMTSLFNGFFGIGTIIIAGITLVTYDMQSDWGWRIPSLLQATPSVMQLVFILLVPESPRWLLSKGRGAEALAILVKYHGEGDTQSTFVRAEYADIEKTLRTEMRAGGRGWLELFATPGMRKRAMLAAFLGIAVQWSGVGLIASYLPRILDTIGIHENITKNRINLAHSCWALLCATTLALTMPRFKRRTAFLTSTSLTALVMVGWTVAAVEWTETQTRGSAGAVLIFIFLFTPAMSMGYGVLLYTYLTELFPFHIRAKGIVLYTGFSRTSVFIGQLVNPIGLDNAGWKYYLIYCIFLSVQVAFIYLTFPETANRTLEELTFCGFFSLLVLYKLTTGRKCMKGAVKMWAEGYQGKHRQRSPRLLRLKPLK</sequence>
<dbReference type="AlphaFoldDB" id="A0AAD6XHK5"/>
<dbReference type="Pfam" id="PF00083">
    <property type="entry name" value="Sugar_tr"/>
    <property type="match status" value="1"/>
</dbReference>
<dbReference type="SUPFAM" id="SSF103473">
    <property type="entry name" value="MFS general substrate transporter"/>
    <property type="match status" value="1"/>
</dbReference>
<protein>
    <submittedName>
        <fullName evidence="9">Hexose transporter</fullName>
    </submittedName>
</protein>
<feature type="transmembrane region" description="Helical" evidence="7">
    <location>
        <begin position="328"/>
        <end position="345"/>
    </location>
</feature>
<gene>
    <name evidence="9" type="ORF">B0H15DRAFT_499048</name>
</gene>
<dbReference type="GO" id="GO:0005351">
    <property type="term" value="F:carbohydrate:proton symporter activity"/>
    <property type="evidence" value="ECO:0007669"/>
    <property type="project" value="TreeGrafter"/>
</dbReference>
<comment type="similarity">
    <text evidence="2">Belongs to the major facilitator superfamily. Sugar transporter (TC 2.A.1.1) family.</text>
</comment>
<evidence type="ECO:0000256" key="6">
    <source>
        <dbReference type="ARBA" id="ARBA00023136"/>
    </source>
</evidence>
<evidence type="ECO:0000256" key="1">
    <source>
        <dbReference type="ARBA" id="ARBA00004141"/>
    </source>
</evidence>
<evidence type="ECO:0000259" key="8">
    <source>
        <dbReference type="PROSITE" id="PS50850"/>
    </source>
</evidence>
<dbReference type="Proteomes" id="UP001222325">
    <property type="component" value="Unassembled WGS sequence"/>
</dbReference>
<evidence type="ECO:0000256" key="5">
    <source>
        <dbReference type="ARBA" id="ARBA00022989"/>
    </source>
</evidence>
<accession>A0AAD6XHK5</accession>
<dbReference type="EMBL" id="JARJCN010000059">
    <property type="protein sequence ID" value="KAJ7079582.1"/>
    <property type="molecule type" value="Genomic_DNA"/>
</dbReference>